<dbReference type="PATRIC" id="fig|997347.4.peg.1661"/>
<keyword evidence="3" id="KW-1185">Reference proteome</keyword>
<reference evidence="2 3" key="1">
    <citation type="submission" date="2011-05" db="EMBL/GenBank/DDBJ databases">
        <authorList>
            <person name="Muzny D."/>
            <person name="Qin X."/>
            <person name="Deng J."/>
            <person name="Jiang H."/>
            <person name="Liu Y."/>
            <person name="Qu J."/>
            <person name="Song X.-Z."/>
            <person name="Zhang L."/>
            <person name="Thornton R."/>
            <person name="Coyle M."/>
            <person name="Francisco L."/>
            <person name="Jackson L."/>
            <person name="Javaid M."/>
            <person name="Korchina V."/>
            <person name="Kovar C."/>
            <person name="Mata R."/>
            <person name="Mathew T."/>
            <person name="Ngo R."/>
            <person name="Nguyen L."/>
            <person name="Nguyen N."/>
            <person name="Okwuonu G."/>
            <person name="Ongeri F."/>
            <person name="Pham C."/>
            <person name="Simmons D."/>
            <person name="Wilczek-Boney K."/>
            <person name="Hale W."/>
            <person name="Jakkamsetti A."/>
            <person name="Pham P."/>
            <person name="Ruth R."/>
            <person name="San Lucas F."/>
            <person name="Warren J."/>
            <person name="Zhang J."/>
            <person name="Zhao Z."/>
            <person name="Zhou C."/>
            <person name="Zhu D."/>
            <person name="Lee S."/>
            <person name="Bess C."/>
            <person name="Blankenburg K."/>
            <person name="Forbes L."/>
            <person name="Fu Q."/>
            <person name="Gubbala S."/>
            <person name="Hirani K."/>
            <person name="Jayaseelan J.C."/>
            <person name="Lara F."/>
            <person name="Munidasa M."/>
            <person name="Palculict T."/>
            <person name="Patil S."/>
            <person name="Pu L.-L."/>
            <person name="Saada N."/>
            <person name="Tang L."/>
            <person name="Weissenberger G."/>
            <person name="Zhu Y."/>
            <person name="Hemphill L."/>
            <person name="Shang Y."/>
            <person name="Youmans B."/>
            <person name="Ayvaz T."/>
            <person name="Ross M."/>
            <person name="Santibanez J."/>
            <person name="Aqrawi P."/>
            <person name="Gross S."/>
            <person name="Joshi V."/>
            <person name="Fowler G."/>
            <person name="Nazareth L."/>
            <person name="Reid J."/>
            <person name="Worley K."/>
            <person name="Petrosino J."/>
            <person name="Highlander S."/>
            <person name="Gibbs R."/>
        </authorList>
    </citation>
    <scope>NUCLEOTIDE SEQUENCE [LARGE SCALE GENOMIC DNA]</scope>
    <source>
        <strain evidence="2 3">ATCC 51191</strain>
    </source>
</reference>
<dbReference type="Proteomes" id="UP000005392">
    <property type="component" value="Unassembled WGS sequence"/>
</dbReference>
<dbReference type="EMBL" id="AFQD01000303">
    <property type="protein sequence ID" value="EGQ79183.1"/>
    <property type="molecule type" value="Genomic_DNA"/>
</dbReference>
<dbReference type="EC" id="1.3.99.22" evidence="2"/>
<feature type="domain" description="Radical SAM core" evidence="1">
    <location>
        <begin position="3"/>
        <end position="59"/>
    </location>
</feature>
<evidence type="ECO:0000313" key="2">
    <source>
        <dbReference type="EMBL" id="EGQ79183.1"/>
    </source>
</evidence>
<evidence type="ECO:0000313" key="3">
    <source>
        <dbReference type="Proteomes" id="UP000005392"/>
    </source>
</evidence>
<proteinExistence type="predicted"/>
<dbReference type="GO" id="GO:0051536">
    <property type="term" value="F:iron-sulfur cluster binding"/>
    <property type="evidence" value="ECO:0007669"/>
    <property type="project" value="InterPro"/>
</dbReference>
<dbReference type="InterPro" id="IPR007197">
    <property type="entry name" value="rSAM"/>
</dbReference>
<dbReference type="SUPFAM" id="SSF102114">
    <property type="entry name" value="Radical SAM enzymes"/>
    <property type="match status" value="1"/>
</dbReference>
<gene>
    <name evidence="2" type="ORF">HMPREF9094_1792</name>
</gene>
<protein>
    <submittedName>
        <fullName evidence="2">Oxygen-independent coproporphyrinogen III oxidase</fullName>
        <ecNumber evidence="2">1.3.99.22</ecNumber>
    </submittedName>
</protein>
<evidence type="ECO:0000259" key="1">
    <source>
        <dbReference type="Pfam" id="PF04055"/>
    </source>
</evidence>
<name>F9EPD7_9FUSO</name>
<dbReference type="Pfam" id="PF04055">
    <property type="entry name" value="Radical_SAM"/>
    <property type="match status" value="1"/>
</dbReference>
<dbReference type="HOGENOM" id="CLU_2824887_0_0_0"/>
<organism evidence="2 3">
    <name type="scientific">Fusobacterium animalis ATCC 51191</name>
    <dbReference type="NCBI Taxonomy" id="997347"/>
    <lineage>
        <taxon>Bacteria</taxon>
        <taxon>Fusobacteriati</taxon>
        <taxon>Fusobacteriota</taxon>
        <taxon>Fusobacteriia</taxon>
        <taxon>Fusobacteriales</taxon>
        <taxon>Fusobacteriaceae</taxon>
        <taxon>Fusobacterium</taxon>
    </lineage>
</organism>
<keyword evidence="2" id="KW-0560">Oxidoreductase</keyword>
<dbReference type="GO" id="GO:0016491">
    <property type="term" value="F:oxidoreductase activity"/>
    <property type="evidence" value="ECO:0007669"/>
    <property type="project" value="UniProtKB-KW"/>
</dbReference>
<accession>F9EPD7</accession>
<sequence length="66" mass="7869">MTFETTLHNLSFEKLKVMEENGVNRISVGIQTFSNRGRKLLNRTYDKDYVVERLKEIKKDFLDLFV</sequence>
<dbReference type="InterPro" id="IPR058240">
    <property type="entry name" value="rSAM_sf"/>
</dbReference>
<comment type="caution">
    <text evidence="2">The sequence shown here is derived from an EMBL/GenBank/DDBJ whole genome shotgun (WGS) entry which is preliminary data.</text>
</comment>
<dbReference type="AlphaFoldDB" id="F9EPD7"/>